<gene>
    <name evidence="5" type="ORF">WMO62_05845</name>
</gene>
<accession>A0ABV1HZL3</accession>
<comment type="caution">
    <text evidence="5">The sequence shown here is derived from an EMBL/GenBank/DDBJ whole genome shotgun (WGS) entry which is preliminary data.</text>
</comment>
<evidence type="ECO:0000313" key="5">
    <source>
        <dbReference type="EMBL" id="MEQ2578370.1"/>
    </source>
</evidence>
<organism evidence="5 6">
    <name type="scientific">Hominiventricola aquisgranensis</name>
    <dbReference type="NCBI Taxonomy" id="3133164"/>
    <lineage>
        <taxon>Bacteria</taxon>
        <taxon>Bacillati</taxon>
        <taxon>Bacillota</taxon>
        <taxon>Clostridia</taxon>
        <taxon>Lachnospirales</taxon>
        <taxon>Lachnospiraceae</taxon>
        <taxon>Hominiventricola</taxon>
    </lineage>
</organism>
<evidence type="ECO:0000259" key="4">
    <source>
        <dbReference type="SMART" id="SM00990"/>
    </source>
</evidence>
<sequence length="113" mass="12534">MREKDIEKILMDGVKGTGGRAYKWVSPGNNGVPDRIVFLPGGRIIFAELKTDTGTLSSLQRVQIKRLRELGQTVEVVKGISGVIQFFEDYGYLGAASRIRTKYEPMGGEQDDI</sequence>
<proteinExistence type="predicted"/>
<name>A0ABV1HZL3_9FIRM</name>
<evidence type="ECO:0000256" key="3">
    <source>
        <dbReference type="ARBA" id="ARBA00022801"/>
    </source>
</evidence>
<keyword evidence="6" id="KW-1185">Reference proteome</keyword>
<keyword evidence="3" id="KW-0378">Hydrolase</keyword>
<dbReference type="SMART" id="SM00990">
    <property type="entry name" value="VRR_NUC"/>
    <property type="match status" value="1"/>
</dbReference>
<evidence type="ECO:0000256" key="1">
    <source>
        <dbReference type="ARBA" id="ARBA00001946"/>
    </source>
</evidence>
<dbReference type="Gene3D" id="3.40.1350.10">
    <property type="match status" value="1"/>
</dbReference>
<dbReference type="Proteomes" id="UP001470288">
    <property type="component" value="Unassembled WGS sequence"/>
</dbReference>
<evidence type="ECO:0000256" key="2">
    <source>
        <dbReference type="ARBA" id="ARBA00022722"/>
    </source>
</evidence>
<keyword evidence="2" id="KW-0540">Nuclease</keyword>
<dbReference type="InterPro" id="IPR011856">
    <property type="entry name" value="tRNA_endonuc-like_dom_sf"/>
</dbReference>
<dbReference type="EMBL" id="JBBMFC010000008">
    <property type="protein sequence ID" value="MEQ2578370.1"/>
    <property type="molecule type" value="Genomic_DNA"/>
</dbReference>
<protein>
    <submittedName>
        <fullName evidence="5">VRR-NUC domain-containing protein</fullName>
    </submittedName>
</protein>
<feature type="domain" description="VRR-NUC" evidence="4">
    <location>
        <begin position="1"/>
        <end position="81"/>
    </location>
</feature>
<comment type="cofactor">
    <cofactor evidence="1">
        <name>Mg(2+)</name>
        <dbReference type="ChEBI" id="CHEBI:18420"/>
    </cofactor>
</comment>
<dbReference type="InterPro" id="IPR014883">
    <property type="entry name" value="VRR_NUC"/>
</dbReference>
<reference evidence="5 6" key="1">
    <citation type="submission" date="2024-03" db="EMBL/GenBank/DDBJ databases">
        <title>Human intestinal bacterial collection.</title>
        <authorList>
            <person name="Pauvert C."/>
            <person name="Hitch T.C.A."/>
            <person name="Clavel T."/>
        </authorList>
    </citation>
    <scope>NUCLEOTIDE SEQUENCE [LARGE SCALE GENOMIC DNA]</scope>
    <source>
        <strain evidence="5 6">CLA-AA-H78B</strain>
    </source>
</reference>
<evidence type="ECO:0000313" key="6">
    <source>
        <dbReference type="Proteomes" id="UP001470288"/>
    </source>
</evidence>
<dbReference type="RefSeq" id="WP_349144095.1">
    <property type="nucleotide sequence ID" value="NZ_JBBMFC010000008.1"/>
</dbReference>